<organism evidence="1">
    <name type="scientific">Siphoviridae sp. ctKcB20</name>
    <dbReference type="NCBI Taxonomy" id="2827568"/>
    <lineage>
        <taxon>Viruses</taxon>
        <taxon>Duplodnaviria</taxon>
        <taxon>Heunggongvirae</taxon>
        <taxon>Uroviricota</taxon>
        <taxon>Caudoviricetes</taxon>
    </lineage>
</organism>
<reference evidence="1" key="1">
    <citation type="journal article" date="2021" name="Proc. Natl. Acad. Sci. U.S.A.">
        <title>A Catalog of Tens of Thousands of Viruses from Human Metagenomes Reveals Hidden Associations with Chronic Diseases.</title>
        <authorList>
            <person name="Tisza M.J."/>
            <person name="Buck C.B."/>
        </authorList>
    </citation>
    <scope>NUCLEOTIDE SEQUENCE</scope>
    <source>
        <strain evidence="1">CtKcB20</strain>
    </source>
</reference>
<proteinExistence type="predicted"/>
<protein>
    <submittedName>
        <fullName evidence="1">Uncharacterized protein</fullName>
    </submittedName>
</protein>
<accession>A0A8S5LLK5</accession>
<dbReference type="EMBL" id="BK015870">
    <property type="protein sequence ID" value="DAD70747.1"/>
    <property type="molecule type" value="Genomic_DNA"/>
</dbReference>
<sequence>MGTDINMIAEVRRNGVWELSTAKVFKNPYYDPASDKKWAMEEWMNIPDDSRNYDLFAILAGVRNSEGFAGCRIGERFKPIAKLKGYPDDMSKNDVLFGDEYGYGSWLTLRELHEYDWEQLHRKYGYVDETTYRDYIMNGKQPNSYSGDIWGRNIVKLTETEMVDLINGEYPRDELKQYYTACYFAPITYRECASWFYDETMEGLRRLIPEGGTEDDVRIVFEFDC</sequence>
<evidence type="ECO:0000313" key="1">
    <source>
        <dbReference type="EMBL" id="DAD70747.1"/>
    </source>
</evidence>
<name>A0A8S5LLK5_9CAUD</name>